<evidence type="ECO:0000256" key="3">
    <source>
        <dbReference type="ARBA" id="ARBA00022448"/>
    </source>
</evidence>
<accession>A0ABY8PQL6</accession>
<evidence type="ECO:0000313" key="10">
    <source>
        <dbReference type="Proteomes" id="UP001232493"/>
    </source>
</evidence>
<evidence type="ECO:0000256" key="8">
    <source>
        <dbReference type="RuleBase" id="RU363041"/>
    </source>
</evidence>
<comment type="similarity">
    <text evidence="2 8">Belongs to the 4-toluene sulfonate uptake permease (TSUP) (TC 2.A.102) family.</text>
</comment>
<dbReference type="Proteomes" id="UP001232493">
    <property type="component" value="Chromosome"/>
</dbReference>
<keyword evidence="10" id="KW-1185">Reference proteome</keyword>
<evidence type="ECO:0000256" key="7">
    <source>
        <dbReference type="ARBA" id="ARBA00023136"/>
    </source>
</evidence>
<dbReference type="PANTHER" id="PTHR30269:SF0">
    <property type="entry name" value="MEMBRANE TRANSPORTER PROTEIN YFCA-RELATED"/>
    <property type="match status" value="1"/>
</dbReference>
<evidence type="ECO:0000256" key="1">
    <source>
        <dbReference type="ARBA" id="ARBA00004651"/>
    </source>
</evidence>
<feature type="transmembrane region" description="Helical" evidence="8">
    <location>
        <begin position="195"/>
        <end position="222"/>
    </location>
</feature>
<keyword evidence="5 8" id="KW-0812">Transmembrane</keyword>
<reference evidence="9 10" key="1">
    <citation type="submission" date="2021-02" db="EMBL/GenBank/DDBJ databases">
        <title>Characterization of Marinitoga sp. nov. str. BP5-C20A.</title>
        <authorList>
            <person name="Erauso G."/>
            <person name="Postec A."/>
        </authorList>
    </citation>
    <scope>NUCLEOTIDE SEQUENCE [LARGE SCALE GENOMIC DNA]</scope>
    <source>
        <strain evidence="9 10">BP5-C20A</strain>
    </source>
</reference>
<sequence>MNINLIDKLILFPLIFLAGFVDSIAGGGGLISLPAYLFIGLPSHNALATNKLSSSIGTIVSVLRYNHGKAIIFEIGVFSAIFSFIGSFLGARIAMFIPDNILKIVLAILIPIATLFILFRHNSMHKEDNSINFSRMKVIVLSSIIGFFIGAYDGFFGPGTGTFLIIAYVSILSIDHVKASGTAKIVNLASNVSALTAFIIGGKVIFSIGLPAAIFGIAGHWIGSGLALKKGSKIIKPIIIVVLTILFIKILFDII</sequence>
<organism evidence="9 10">
    <name type="scientific">Marinitoga aeolica</name>
    <dbReference type="NCBI Taxonomy" id="2809031"/>
    <lineage>
        <taxon>Bacteria</taxon>
        <taxon>Thermotogati</taxon>
        <taxon>Thermotogota</taxon>
        <taxon>Thermotogae</taxon>
        <taxon>Petrotogales</taxon>
        <taxon>Petrotogaceae</taxon>
        <taxon>Marinitoga</taxon>
    </lineage>
</organism>
<dbReference type="RefSeq" id="WP_280998997.1">
    <property type="nucleotide sequence ID" value="NZ_CP069362.1"/>
</dbReference>
<feature type="transmembrane region" description="Helical" evidence="8">
    <location>
        <begin position="155"/>
        <end position="174"/>
    </location>
</feature>
<keyword evidence="6 8" id="KW-1133">Transmembrane helix</keyword>
<dbReference type="InterPro" id="IPR052017">
    <property type="entry name" value="TSUP"/>
</dbReference>
<evidence type="ECO:0000256" key="5">
    <source>
        <dbReference type="ARBA" id="ARBA00022692"/>
    </source>
</evidence>
<dbReference type="EMBL" id="CP069362">
    <property type="protein sequence ID" value="WGS64942.1"/>
    <property type="molecule type" value="Genomic_DNA"/>
</dbReference>
<name>A0ABY8PQL6_9BACT</name>
<feature type="transmembrane region" description="Helical" evidence="8">
    <location>
        <begin position="75"/>
        <end position="95"/>
    </location>
</feature>
<evidence type="ECO:0000313" key="9">
    <source>
        <dbReference type="EMBL" id="WGS64942.1"/>
    </source>
</evidence>
<keyword evidence="7 8" id="KW-0472">Membrane</keyword>
<evidence type="ECO:0000256" key="2">
    <source>
        <dbReference type="ARBA" id="ARBA00009142"/>
    </source>
</evidence>
<keyword evidence="4 8" id="KW-1003">Cell membrane</keyword>
<feature type="transmembrane region" description="Helical" evidence="8">
    <location>
        <begin position="234"/>
        <end position="252"/>
    </location>
</feature>
<dbReference type="Pfam" id="PF01925">
    <property type="entry name" value="TauE"/>
    <property type="match status" value="1"/>
</dbReference>
<proteinExistence type="inferred from homology"/>
<dbReference type="InterPro" id="IPR002781">
    <property type="entry name" value="TM_pro_TauE-like"/>
</dbReference>
<feature type="transmembrane region" description="Helical" evidence="8">
    <location>
        <begin position="101"/>
        <end position="119"/>
    </location>
</feature>
<gene>
    <name evidence="9" type="ORF">JRV97_11395</name>
</gene>
<comment type="subcellular location">
    <subcellularLocation>
        <location evidence="1 8">Cell membrane</location>
        <topology evidence="1 8">Multi-pass membrane protein</topology>
    </subcellularLocation>
</comment>
<protein>
    <recommendedName>
        <fullName evidence="8">Probable membrane transporter protein</fullName>
    </recommendedName>
</protein>
<keyword evidence="3" id="KW-0813">Transport</keyword>
<evidence type="ECO:0000256" key="6">
    <source>
        <dbReference type="ARBA" id="ARBA00022989"/>
    </source>
</evidence>
<evidence type="ECO:0000256" key="4">
    <source>
        <dbReference type="ARBA" id="ARBA00022475"/>
    </source>
</evidence>
<feature type="transmembrane region" description="Helical" evidence="8">
    <location>
        <begin position="12"/>
        <end position="39"/>
    </location>
</feature>
<dbReference type="PANTHER" id="PTHR30269">
    <property type="entry name" value="TRANSMEMBRANE PROTEIN YFCA"/>
    <property type="match status" value="1"/>
</dbReference>